<dbReference type="InterPro" id="IPR059179">
    <property type="entry name" value="MLKL-like_MCAfunc"/>
</dbReference>
<evidence type="ECO:0000256" key="1">
    <source>
        <dbReference type="SAM" id="SignalP"/>
    </source>
</evidence>
<dbReference type="InterPro" id="IPR036537">
    <property type="entry name" value="Adaptor_Cbl_N_dom_sf"/>
</dbReference>
<dbReference type="OrthoDB" id="4062651at2759"/>
<dbReference type="Proteomes" id="UP000076532">
    <property type="component" value="Unassembled WGS sequence"/>
</dbReference>
<dbReference type="GO" id="GO:0007166">
    <property type="term" value="P:cell surface receptor signaling pathway"/>
    <property type="evidence" value="ECO:0007669"/>
    <property type="project" value="InterPro"/>
</dbReference>
<reference evidence="3 4" key="1">
    <citation type="journal article" date="2016" name="Mol. Biol. Evol.">
        <title>Comparative Genomics of Early-Diverging Mushroom-Forming Fungi Provides Insights into the Origins of Lignocellulose Decay Capabilities.</title>
        <authorList>
            <person name="Nagy L.G."/>
            <person name="Riley R."/>
            <person name="Tritt A."/>
            <person name="Adam C."/>
            <person name="Daum C."/>
            <person name="Floudas D."/>
            <person name="Sun H."/>
            <person name="Yadav J.S."/>
            <person name="Pangilinan J."/>
            <person name="Larsson K.H."/>
            <person name="Matsuura K."/>
            <person name="Barry K."/>
            <person name="Labutti K."/>
            <person name="Kuo R."/>
            <person name="Ohm R.A."/>
            <person name="Bhattacharya S.S."/>
            <person name="Shirouzu T."/>
            <person name="Yoshinaga Y."/>
            <person name="Martin F.M."/>
            <person name="Grigoriev I.V."/>
            <person name="Hibbett D.S."/>
        </authorList>
    </citation>
    <scope>NUCLEOTIDE SEQUENCE [LARGE SCALE GENOMIC DNA]</scope>
    <source>
        <strain evidence="3 4">CBS 109695</strain>
    </source>
</reference>
<dbReference type="Gene3D" id="1.10.510.10">
    <property type="entry name" value="Transferase(Phosphotransferase) domain 1"/>
    <property type="match status" value="1"/>
</dbReference>
<feature type="domain" description="Protein kinase" evidence="2">
    <location>
        <begin position="196"/>
        <end position="501"/>
    </location>
</feature>
<dbReference type="GO" id="GO:0004674">
    <property type="term" value="F:protein serine/threonine kinase activity"/>
    <property type="evidence" value="ECO:0007669"/>
    <property type="project" value="TreeGrafter"/>
</dbReference>
<dbReference type="InterPro" id="IPR008271">
    <property type="entry name" value="Ser/Thr_kinase_AS"/>
</dbReference>
<evidence type="ECO:0000313" key="4">
    <source>
        <dbReference type="Proteomes" id="UP000076532"/>
    </source>
</evidence>
<dbReference type="InterPro" id="IPR011009">
    <property type="entry name" value="Kinase-like_dom_sf"/>
</dbReference>
<dbReference type="PANTHER" id="PTHR44329">
    <property type="entry name" value="SERINE/THREONINE-PROTEIN KINASE TNNI3K-RELATED"/>
    <property type="match status" value="1"/>
</dbReference>
<proteinExistence type="predicted"/>
<dbReference type="PROSITE" id="PS00108">
    <property type="entry name" value="PROTEIN_KINASE_ST"/>
    <property type="match status" value="1"/>
</dbReference>
<accession>A0A166N2C0</accession>
<dbReference type="InterPro" id="IPR000719">
    <property type="entry name" value="Prot_kinase_dom"/>
</dbReference>
<dbReference type="SMART" id="SM00220">
    <property type="entry name" value="S_TKc"/>
    <property type="match status" value="1"/>
</dbReference>
<feature type="signal peptide" evidence="1">
    <location>
        <begin position="1"/>
        <end position="18"/>
    </location>
</feature>
<evidence type="ECO:0000313" key="3">
    <source>
        <dbReference type="EMBL" id="KZP24577.1"/>
    </source>
</evidence>
<dbReference type="InterPro" id="IPR051681">
    <property type="entry name" value="Ser/Thr_Kinases-Pseudokinases"/>
</dbReference>
<dbReference type="AlphaFoldDB" id="A0A166N2C0"/>
<evidence type="ECO:0000259" key="2">
    <source>
        <dbReference type="PROSITE" id="PS50011"/>
    </source>
</evidence>
<name>A0A166N2C0_9AGAM</name>
<dbReference type="Pfam" id="PF07714">
    <property type="entry name" value="PK_Tyr_Ser-Thr"/>
    <property type="match status" value="1"/>
</dbReference>
<gene>
    <name evidence="3" type="ORF">FIBSPDRAFT_909838</name>
</gene>
<feature type="chain" id="PRO_5007877610" evidence="1">
    <location>
        <begin position="19"/>
        <end position="501"/>
    </location>
</feature>
<dbReference type="GO" id="GO:0005524">
    <property type="term" value="F:ATP binding"/>
    <property type="evidence" value="ECO:0007669"/>
    <property type="project" value="InterPro"/>
</dbReference>
<dbReference type="EMBL" id="KV417525">
    <property type="protein sequence ID" value="KZP24577.1"/>
    <property type="molecule type" value="Genomic_DNA"/>
</dbReference>
<dbReference type="STRING" id="436010.A0A166N2C0"/>
<dbReference type="InterPro" id="IPR001245">
    <property type="entry name" value="Ser-Thr/Tyr_kinase_cat_dom"/>
</dbReference>
<protein>
    <submittedName>
        <fullName evidence="3">Kinase-like protein</fullName>
    </submittedName>
</protein>
<dbReference type="PROSITE" id="PS50011">
    <property type="entry name" value="PROTEIN_KINASE_DOM"/>
    <property type="match status" value="1"/>
</dbReference>
<organism evidence="3 4">
    <name type="scientific">Athelia psychrophila</name>
    <dbReference type="NCBI Taxonomy" id="1759441"/>
    <lineage>
        <taxon>Eukaryota</taxon>
        <taxon>Fungi</taxon>
        <taxon>Dikarya</taxon>
        <taxon>Basidiomycota</taxon>
        <taxon>Agaricomycotina</taxon>
        <taxon>Agaricomycetes</taxon>
        <taxon>Agaricomycetidae</taxon>
        <taxon>Atheliales</taxon>
        <taxon>Atheliaceae</taxon>
        <taxon>Athelia</taxon>
    </lineage>
</organism>
<dbReference type="CDD" id="cd21037">
    <property type="entry name" value="MLKL_NTD"/>
    <property type="match status" value="1"/>
</dbReference>
<keyword evidence="4" id="KW-1185">Reference proteome</keyword>
<sequence length="501" mass="56422">MATLDLALTAATTAAALAAQFAPIPYIYPCVEILASIIQLCQNVSTNRRSVSQLADRCRGFLESFSQWMQSNPSNSNPEALQAVMKRSVLEGVRIKMDAWTRLDRFRAFAKQNDIQEDIQRCHRQMSDCLAKFQVVSHLEIHEWQKQFEKNYQQDQAEVIAYLATIDNSTAATLAATLEGFDEMREFMRNMQTALPQTDQKVNKGLQSNLYQVQKETKTLLPEFNLRRGEVSRIGEFPVSGSASMDIWEGTYLSREKVAVKVIRAVTADPRSLQRFKREVKIWGDVWKIDGGQHILPFYGFCQNDGPYPYMVSPWQVNGTAISYVKRYPQVDYRDIIRKIGAGISILHSMQPPIVHGDIKGANIVINSFGDPLIADFGVSRIVEDITGVPFSQSNGVSDSYRWFAPELCIGPGSLSISSDVYAYAMTMLELLTNQQPYAYIKHTTEVVIKSAMGARPRRPTDPQVIARGLDDSLWQLMGDCWGEQTTRPSIQGVLDRLPRA</sequence>
<dbReference type="Gene3D" id="1.20.930.20">
    <property type="entry name" value="Adaptor protein Cbl, N-terminal domain"/>
    <property type="match status" value="1"/>
</dbReference>
<dbReference type="SUPFAM" id="SSF56112">
    <property type="entry name" value="Protein kinase-like (PK-like)"/>
    <property type="match status" value="1"/>
</dbReference>
<keyword evidence="1" id="KW-0732">Signal</keyword>